<reference evidence="2 3" key="1">
    <citation type="journal article" date="2018" name="New Phytol.">
        <title>Phylogenomics of Endogonaceae and evolution of mycorrhizas within Mucoromycota.</title>
        <authorList>
            <person name="Chang Y."/>
            <person name="Desiro A."/>
            <person name="Na H."/>
            <person name="Sandor L."/>
            <person name="Lipzen A."/>
            <person name="Clum A."/>
            <person name="Barry K."/>
            <person name="Grigoriev I.V."/>
            <person name="Martin F.M."/>
            <person name="Stajich J.E."/>
            <person name="Smith M.E."/>
            <person name="Bonito G."/>
            <person name="Spatafora J.W."/>
        </authorList>
    </citation>
    <scope>NUCLEOTIDE SEQUENCE [LARGE SCALE GENOMIC DNA]</scope>
    <source>
        <strain evidence="2 3">AD002</strain>
    </source>
</reference>
<keyword evidence="3" id="KW-1185">Reference proteome</keyword>
<dbReference type="Proteomes" id="UP000274822">
    <property type="component" value="Unassembled WGS sequence"/>
</dbReference>
<proteinExistence type="predicted"/>
<feature type="region of interest" description="Disordered" evidence="1">
    <location>
        <begin position="1"/>
        <end position="21"/>
    </location>
</feature>
<dbReference type="EMBL" id="RBNJ01005428">
    <property type="protein sequence ID" value="RUS29227.1"/>
    <property type="molecule type" value="Genomic_DNA"/>
</dbReference>
<sequence length="147" mass="16659">MVEDGTRPDQKLASKWNEEHKSNSIQLFRPRFHGSSGIGTINGNILTKSLSSEKESRKRNIDNVDKDDEKETSFDEYNSSLVMEDETIEAVKASKTRMEMQQLLQRHLMSSNALKVRRIVVLQSGSLTPLLERPRHQAAGSGIRDYG</sequence>
<evidence type="ECO:0000313" key="3">
    <source>
        <dbReference type="Proteomes" id="UP000274822"/>
    </source>
</evidence>
<feature type="compositionally biased region" description="Basic and acidic residues" evidence="1">
    <location>
        <begin position="51"/>
        <end position="73"/>
    </location>
</feature>
<evidence type="ECO:0000313" key="2">
    <source>
        <dbReference type="EMBL" id="RUS29227.1"/>
    </source>
</evidence>
<organism evidence="2 3">
    <name type="scientific">Jimgerdemannia flammicorona</name>
    <dbReference type="NCBI Taxonomy" id="994334"/>
    <lineage>
        <taxon>Eukaryota</taxon>
        <taxon>Fungi</taxon>
        <taxon>Fungi incertae sedis</taxon>
        <taxon>Mucoromycota</taxon>
        <taxon>Mucoromycotina</taxon>
        <taxon>Endogonomycetes</taxon>
        <taxon>Endogonales</taxon>
        <taxon>Endogonaceae</taxon>
        <taxon>Jimgerdemannia</taxon>
    </lineage>
</organism>
<gene>
    <name evidence="2" type="ORF">BC938DRAFT_480901</name>
</gene>
<comment type="caution">
    <text evidence="2">The sequence shown here is derived from an EMBL/GenBank/DDBJ whole genome shotgun (WGS) entry which is preliminary data.</text>
</comment>
<protein>
    <submittedName>
        <fullName evidence="2">Uncharacterized protein</fullName>
    </submittedName>
</protein>
<accession>A0A433QHE5</accession>
<name>A0A433QHE5_9FUNG</name>
<dbReference type="AlphaFoldDB" id="A0A433QHE5"/>
<feature type="region of interest" description="Disordered" evidence="1">
    <location>
        <begin position="48"/>
        <end position="76"/>
    </location>
</feature>
<evidence type="ECO:0000256" key="1">
    <source>
        <dbReference type="SAM" id="MobiDB-lite"/>
    </source>
</evidence>